<dbReference type="AlphaFoldDB" id="A0AAD6TVR6"/>
<feature type="region of interest" description="Disordered" evidence="1">
    <location>
        <begin position="26"/>
        <end position="60"/>
    </location>
</feature>
<protein>
    <submittedName>
        <fullName evidence="2">Uncharacterized protein</fullName>
    </submittedName>
</protein>
<feature type="compositionally biased region" description="Low complexity" evidence="1">
    <location>
        <begin position="26"/>
        <end position="52"/>
    </location>
</feature>
<dbReference type="Proteomes" id="UP001222325">
    <property type="component" value="Unassembled WGS sequence"/>
</dbReference>
<feature type="compositionally biased region" description="Low complexity" evidence="1">
    <location>
        <begin position="239"/>
        <end position="264"/>
    </location>
</feature>
<evidence type="ECO:0000256" key="1">
    <source>
        <dbReference type="SAM" id="MobiDB-lite"/>
    </source>
</evidence>
<evidence type="ECO:0000313" key="3">
    <source>
        <dbReference type="Proteomes" id="UP001222325"/>
    </source>
</evidence>
<name>A0AAD6TVR6_9AGAR</name>
<comment type="caution">
    <text evidence="2">The sequence shown here is derived from an EMBL/GenBank/DDBJ whole genome shotgun (WGS) entry which is preliminary data.</text>
</comment>
<feature type="region of interest" description="Disordered" evidence="1">
    <location>
        <begin position="199"/>
        <end position="275"/>
    </location>
</feature>
<accession>A0AAD6TVR6</accession>
<feature type="region of interest" description="Disordered" evidence="1">
    <location>
        <begin position="154"/>
        <end position="186"/>
    </location>
</feature>
<gene>
    <name evidence="2" type="ORF">B0H15DRAFT_805013</name>
</gene>
<reference evidence="2" key="1">
    <citation type="submission" date="2023-03" db="EMBL/GenBank/DDBJ databases">
        <title>Massive genome expansion in bonnet fungi (Mycena s.s.) driven by repeated elements and novel gene families across ecological guilds.</title>
        <authorList>
            <consortium name="Lawrence Berkeley National Laboratory"/>
            <person name="Harder C.B."/>
            <person name="Miyauchi S."/>
            <person name="Viragh M."/>
            <person name="Kuo A."/>
            <person name="Thoen E."/>
            <person name="Andreopoulos B."/>
            <person name="Lu D."/>
            <person name="Skrede I."/>
            <person name="Drula E."/>
            <person name="Henrissat B."/>
            <person name="Morin E."/>
            <person name="Kohler A."/>
            <person name="Barry K."/>
            <person name="LaButti K."/>
            <person name="Morin E."/>
            <person name="Salamov A."/>
            <person name="Lipzen A."/>
            <person name="Mereny Z."/>
            <person name="Hegedus B."/>
            <person name="Baldrian P."/>
            <person name="Stursova M."/>
            <person name="Weitz H."/>
            <person name="Taylor A."/>
            <person name="Grigoriev I.V."/>
            <person name="Nagy L.G."/>
            <person name="Martin F."/>
            <person name="Kauserud H."/>
        </authorList>
    </citation>
    <scope>NUCLEOTIDE SEQUENCE</scope>
    <source>
        <strain evidence="2">CBHHK173m</strain>
    </source>
</reference>
<proteinExistence type="predicted"/>
<evidence type="ECO:0000313" key="2">
    <source>
        <dbReference type="EMBL" id="KAJ7078046.1"/>
    </source>
</evidence>
<dbReference type="EMBL" id="JARJCN010000069">
    <property type="protein sequence ID" value="KAJ7078046.1"/>
    <property type="molecule type" value="Genomic_DNA"/>
</dbReference>
<sequence length="275" mass="28602">MRTELRIDSEGVLTLERQMGPAELRALSPASPAPSTAFPAPSTAFPAPRTARSPGSSKNCALQLRSSENCVSSSEHCVSSSENSALPWQLRELRGGPAPHRRRPARVFDQFSPGHGDRYDQARLLAQIPGPAPPRAPPCWGLGAKRTSVLELGAKRSSGPASAEVRREMGRKSWRPSAAVRGARRGGRAADCCAAQWASAGRGGGAGTVTPYPTSERTGDSAGRGHGAKMRLGMGQPETRSAGAGRLRATGAGGAAAPPGSDADLSVEEPPAYHD</sequence>
<organism evidence="2 3">
    <name type="scientific">Mycena belliarum</name>
    <dbReference type="NCBI Taxonomy" id="1033014"/>
    <lineage>
        <taxon>Eukaryota</taxon>
        <taxon>Fungi</taxon>
        <taxon>Dikarya</taxon>
        <taxon>Basidiomycota</taxon>
        <taxon>Agaricomycotina</taxon>
        <taxon>Agaricomycetes</taxon>
        <taxon>Agaricomycetidae</taxon>
        <taxon>Agaricales</taxon>
        <taxon>Marasmiineae</taxon>
        <taxon>Mycenaceae</taxon>
        <taxon>Mycena</taxon>
    </lineage>
</organism>
<keyword evidence="3" id="KW-1185">Reference proteome</keyword>